<sequence>MSTEEENKGLYEKLIEKAISCKNTAMRNTNLEKADILKFLIEKTETDCRPFDDFDSLHREFTQKFNSNLDLDSFRTRFQYVKKLILLESDFSFERKIKLLFVSRCGISSEYHKELLEKADVQRDDKNAIVRYVAKDGSLILEAEKSKQKKKAKRSIKTEAKKRQIRDSEDGNDENDLDETASKPPPKKRCSALNQSSSSGAGRSQPLTPAPAQNEPDSTRSPAPTTSAQPVQNSVIADAREQAPPAPRFRPVKSEDPDEIVFNNRRAPQPSVPQTIFFLKLFRGLVDMIEPYKQDDVLNNIDDVMRTYERIGDSDISLLDVVPSINLSISNILRHSTSIPQKNVRYQSLLDFLKNWKMFLKTLHNDHFNEALEKVEVEINNLHVEKFCPIDQISRCLQTILDTVSPPAF</sequence>
<dbReference type="SMART" id="SM00583">
    <property type="entry name" value="SPK"/>
    <property type="match status" value="1"/>
</dbReference>
<feature type="compositionally biased region" description="Acidic residues" evidence="1">
    <location>
        <begin position="170"/>
        <end position="179"/>
    </location>
</feature>
<feature type="compositionally biased region" description="Basic and acidic residues" evidence="1">
    <location>
        <begin position="156"/>
        <end position="169"/>
    </location>
</feature>
<keyword evidence="4" id="KW-1185">Reference proteome</keyword>
<dbReference type="HOGENOM" id="CLU_673055_0_0_1"/>
<feature type="compositionally biased region" description="Polar residues" evidence="1">
    <location>
        <begin position="192"/>
        <end position="207"/>
    </location>
</feature>
<evidence type="ECO:0000313" key="4">
    <source>
        <dbReference type="Proteomes" id="UP000008068"/>
    </source>
</evidence>
<feature type="region of interest" description="Disordered" evidence="1">
    <location>
        <begin position="145"/>
        <end position="256"/>
    </location>
</feature>
<dbReference type="InParanoid" id="G0MGM4"/>
<dbReference type="Pfam" id="PF04435">
    <property type="entry name" value="SPK"/>
    <property type="match status" value="1"/>
</dbReference>
<accession>G0MGM4</accession>
<proteinExistence type="predicted"/>
<dbReference type="PANTHER" id="PTHR23362">
    <property type="entry name" value="L-PLASTIN-RELATED"/>
    <property type="match status" value="1"/>
</dbReference>
<dbReference type="InterPro" id="IPR006570">
    <property type="entry name" value="SPK_dom"/>
</dbReference>
<evidence type="ECO:0000259" key="2">
    <source>
        <dbReference type="SMART" id="SM00583"/>
    </source>
</evidence>
<reference evidence="4" key="1">
    <citation type="submission" date="2011-07" db="EMBL/GenBank/DDBJ databases">
        <authorList>
            <consortium name="Caenorhabditis brenneri Sequencing and Analysis Consortium"/>
            <person name="Wilson R.K."/>
        </authorList>
    </citation>
    <scope>NUCLEOTIDE SEQUENCE [LARGE SCALE GENOMIC DNA]</scope>
    <source>
        <strain evidence="4">PB2801</strain>
    </source>
</reference>
<dbReference type="AlphaFoldDB" id="G0MGM4"/>
<evidence type="ECO:0000256" key="1">
    <source>
        <dbReference type="SAM" id="MobiDB-lite"/>
    </source>
</evidence>
<name>G0MGM4_CAEBE</name>
<dbReference type="Proteomes" id="UP000008068">
    <property type="component" value="Unassembled WGS sequence"/>
</dbReference>
<organism evidence="4">
    <name type="scientific">Caenorhabditis brenneri</name>
    <name type="common">Nematode worm</name>
    <dbReference type="NCBI Taxonomy" id="135651"/>
    <lineage>
        <taxon>Eukaryota</taxon>
        <taxon>Metazoa</taxon>
        <taxon>Ecdysozoa</taxon>
        <taxon>Nematoda</taxon>
        <taxon>Chromadorea</taxon>
        <taxon>Rhabditida</taxon>
        <taxon>Rhabditina</taxon>
        <taxon>Rhabditomorpha</taxon>
        <taxon>Rhabditoidea</taxon>
        <taxon>Rhabditidae</taxon>
        <taxon>Peloderinae</taxon>
        <taxon>Caenorhabditis</taxon>
    </lineage>
</organism>
<feature type="compositionally biased region" description="Polar residues" evidence="1">
    <location>
        <begin position="215"/>
        <end position="235"/>
    </location>
</feature>
<evidence type="ECO:0000313" key="3">
    <source>
        <dbReference type="EMBL" id="EGT56557.1"/>
    </source>
</evidence>
<gene>
    <name evidence="3" type="ORF">CAEBREN_20080</name>
</gene>
<dbReference type="InterPro" id="IPR053315">
    <property type="entry name" value="Peptidase_C14A"/>
</dbReference>
<dbReference type="EMBL" id="GL379793">
    <property type="protein sequence ID" value="EGT56557.1"/>
    <property type="molecule type" value="Genomic_DNA"/>
</dbReference>
<feature type="domain" description="SPK" evidence="2">
    <location>
        <begin position="32"/>
        <end position="143"/>
    </location>
</feature>
<protein>
    <recommendedName>
        <fullName evidence="2">SPK domain-containing protein</fullName>
    </recommendedName>
</protein>